<name>A0A8X6VPI8_TRICX</name>
<accession>A0A8X6VPI8</accession>
<keyword evidence="2" id="KW-1185">Reference proteome</keyword>
<dbReference type="InterPro" id="IPR036397">
    <property type="entry name" value="RNaseH_sf"/>
</dbReference>
<gene>
    <name evidence="1" type="primary">AVEN_13546_1</name>
    <name evidence="1" type="ORF">TNCV_4828331</name>
</gene>
<dbReference type="Gene3D" id="3.30.420.10">
    <property type="entry name" value="Ribonuclease H-like superfamily/Ribonuclease H"/>
    <property type="match status" value="1"/>
</dbReference>
<evidence type="ECO:0000313" key="2">
    <source>
        <dbReference type="Proteomes" id="UP000887159"/>
    </source>
</evidence>
<sequence length="136" mass="15505">MEWKSGVFSDESRFCLGASDGHVLVRRRPGERRLRNCQRPSHTRPAPGVMVRGAISYDSKNSLMVITNTLTANLYVNLVIHPIVLPFMNCIQRGIFEQNYARPHTAVITQCALQSVTCSIDLRDHHIFLQLNPYRI</sequence>
<comment type="caution">
    <text evidence="1">The sequence shown here is derived from an EMBL/GenBank/DDBJ whole genome shotgun (WGS) entry which is preliminary data.</text>
</comment>
<protein>
    <submittedName>
        <fullName evidence="1">HTH_Tnp_Tc3_2 domain-containing protein</fullName>
    </submittedName>
</protein>
<dbReference type="Proteomes" id="UP000887159">
    <property type="component" value="Unassembled WGS sequence"/>
</dbReference>
<dbReference type="AlphaFoldDB" id="A0A8X6VPI8"/>
<organism evidence="1 2">
    <name type="scientific">Trichonephila clavipes</name>
    <name type="common">Golden silk orbweaver</name>
    <name type="synonym">Nephila clavipes</name>
    <dbReference type="NCBI Taxonomy" id="2585209"/>
    <lineage>
        <taxon>Eukaryota</taxon>
        <taxon>Metazoa</taxon>
        <taxon>Ecdysozoa</taxon>
        <taxon>Arthropoda</taxon>
        <taxon>Chelicerata</taxon>
        <taxon>Arachnida</taxon>
        <taxon>Araneae</taxon>
        <taxon>Araneomorphae</taxon>
        <taxon>Entelegynae</taxon>
        <taxon>Araneoidea</taxon>
        <taxon>Nephilidae</taxon>
        <taxon>Trichonephila</taxon>
    </lineage>
</organism>
<evidence type="ECO:0000313" key="1">
    <source>
        <dbReference type="EMBL" id="GFY14630.1"/>
    </source>
</evidence>
<proteinExistence type="predicted"/>
<reference evidence="1" key="1">
    <citation type="submission" date="2020-08" db="EMBL/GenBank/DDBJ databases">
        <title>Multicomponent nature underlies the extraordinary mechanical properties of spider dragline silk.</title>
        <authorList>
            <person name="Kono N."/>
            <person name="Nakamura H."/>
            <person name="Mori M."/>
            <person name="Yoshida Y."/>
            <person name="Ohtoshi R."/>
            <person name="Malay A.D."/>
            <person name="Moran D.A.P."/>
            <person name="Tomita M."/>
            <person name="Numata K."/>
            <person name="Arakawa K."/>
        </authorList>
    </citation>
    <scope>NUCLEOTIDE SEQUENCE</scope>
</reference>
<dbReference type="GO" id="GO:0003676">
    <property type="term" value="F:nucleic acid binding"/>
    <property type="evidence" value="ECO:0007669"/>
    <property type="project" value="InterPro"/>
</dbReference>
<dbReference type="EMBL" id="BMAU01021330">
    <property type="protein sequence ID" value="GFY14630.1"/>
    <property type="molecule type" value="Genomic_DNA"/>
</dbReference>